<gene>
    <name evidence="1" type="ORF">ALAG00032_LOCUS4241</name>
</gene>
<reference evidence="1" key="1">
    <citation type="submission" date="2021-01" db="EMBL/GenBank/DDBJ databases">
        <authorList>
            <person name="Corre E."/>
            <person name="Pelletier E."/>
            <person name="Niang G."/>
            <person name="Scheremetjew M."/>
            <person name="Finn R."/>
            <person name="Kale V."/>
            <person name="Holt S."/>
            <person name="Cochrane G."/>
            <person name="Meng A."/>
            <person name="Brown T."/>
            <person name="Cohen L."/>
        </authorList>
    </citation>
    <scope>NUCLEOTIDE SEQUENCE</scope>
    <source>
        <strain evidence="1">CCMP1510</strain>
    </source>
</reference>
<dbReference type="AlphaFoldDB" id="A0A7S3NJ15"/>
<name>A0A7S3NJ15_9STRA</name>
<evidence type="ECO:0008006" key="2">
    <source>
        <dbReference type="Google" id="ProtNLM"/>
    </source>
</evidence>
<dbReference type="PANTHER" id="PTHR46082">
    <property type="entry name" value="ATP/GTP-BINDING PROTEIN-RELATED"/>
    <property type="match status" value="1"/>
</dbReference>
<proteinExistence type="predicted"/>
<evidence type="ECO:0000313" key="1">
    <source>
        <dbReference type="EMBL" id="CAE0363500.1"/>
    </source>
</evidence>
<dbReference type="Gene3D" id="1.25.40.10">
    <property type="entry name" value="Tetratricopeptide repeat domain"/>
    <property type="match status" value="1"/>
</dbReference>
<dbReference type="SUPFAM" id="SSF48452">
    <property type="entry name" value="TPR-like"/>
    <property type="match status" value="1"/>
</dbReference>
<dbReference type="InterPro" id="IPR053137">
    <property type="entry name" value="NLR-like"/>
</dbReference>
<dbReference type="InterPro" id="IPR011990">
    <property type="entry name" value="TPR-like_helical_dom_sf"/>
</dbReference>
<dbReference type="Pfam" id="PF13374">
    <property type="entry name" value="TPR_10"/>
    <property type="match status" value="1"/>
</dbReference>
<sequence length="197" mass="23090">MDEVDGEKKIVELRQTLADLEKEKGLEHDDTLFVLHTLAVLIAERGENLEEAGKLFRETLQRSREKYGSRHEETQFVLANYAKYLRLYYGEQKVRTEAQQHTLDLSLKKNGEKHPETLQHMHRLALLLEAEGKLDEAKHWLHLVLNGRRYTLGDDHPHTKASFHDLDHLLQETDRIQYGPPSSWRAFCCRRIVCILQ</sequence>
<protein>
    <recommendedName>
        <fullName evidence="2">Kinesin light chain</fullName>
    </recommendedName>
</protein>
<organism evidence="1">
    <name type="scientific">Aureoumbra lagunensis</name>
    <dbReference type="NCBI Taxonomy" id="44058"/>
    <lineage>
        <taxon>Eukaryota</taxon>
        <taxon>Sar</taxon>
        <taxon>Stramenopiles</taxon>
        <taxon>Ochrophyta</taxon>
        <taxon>Pelagophyceae</taxon>
        <taxon>Pelagomonadales</taxon>
        <taxon>Aureoumbra</taxon>
    </lineage>
</organism>
<dbReference type="PANTHER" id="PTHR46082:SF6">
    <property type="entry name" value="AAA+ ATPASE DOMAIN-CONTAINING PROTEIN-RELATED"/>
    <property type="match status" value="1"/>
</dbReference>
<dbReference type="EMBL" id="HBIJ01006041">
    <property type="protein sequence ID" value="CAE0363500.1"/>
    <property type="molecule type" value="Transcribed_RNA"/>
</dbReference>
<accession>A0A7S3NJ15</accession>